<feature type="compositionally biased region" description="Low complexity" evidence="1">
    <location>
        <begin position="16"/>
        <end position="27"/>
    </location>
</feature>
<evidence type="ECO:0000256" key="1">
    <source>
        <dbReference type="SAM" id="MobiDB-lite"/>
    </source>
</evidence>
<gene>
    <name evidence="2" type="ORF">UV8b_03043</name>
</gene>
<organism evidence="2 3">
    <name type="scientific">Ustilaginoidea virens</name>
    <name type="common">Rice false smut fungus</name>
    <name type="synonym">Villosiclava virens</name>
    <dbReference type="NCBI Taxonomy" id="1159556"/>
    <lineage>
        <taxon>Eukaryota</taxon>
        <taxon>Fungi</taxon>
        <taxon>Dikarya</taxon>
        <taxon>Ascomycota</taxon>
        <taxon>Pezizomycotina</taxon>
        <taxon>Sordariomycetes</taxon>
        <taxon>Hypocreomycetidae</taxon>
        <taxon>Hypocreales</taxon>
        <taxon>Clavicipitaceae</taxon>
        <taxon>Ustilaginoidea</taxon>
    </lineage>
</organism>
<evidence type="ECO:0000313" key="3">
    <source>
        <dbReference type="Proteomes" id="UP000027002"/>
    </source>
</evidence>
<sequence length="69" mass="7360">MLRAAHSSPRQHDTQSPKPSRVASASPSPSPSPCIKGLLDLLQTSKVGASIQVPSSVARCYWDQSKTND</sequence>
<dbReference type="Proteomes" id="UP000027002">
    <property type="component" value="Chromosome 2"/>
</dbReference>
<dbReference type="KEGG" id="uvi:66063821"/>
<dbReference type="GeneID" id="66063821"/>
<protein>
    <submittedName>
        <fullName evidence="2">Uncharacterized protein</fullName>
    </submittedName>
</protein>
<accession>A0A8E5MGR0</accession>
<keyword evidence="3" id="KW-1185">Reference proteome</keyword>
<dbReference type="RefSeq" id="XP_042996475.1">
    <property type="nucleotide sequence ID" value="XM_043140541.1"/>
</dbReference>
<name>A0A8E5MGR0_USTVR</name>
<dbReference type="AlphaFoldDB" id="A0A8E5MGR0"/>
<dbReference type="EMBL" id="CP072754">
    <property type="protein sequence ID" value="QUC18802.1"/>
    <property type="molecule type" value="Genomic_DNA"/>
</dbReference>
<feature type="region of interest" description="Disordered" evidence="1">
    <location>
        <begin position="1"/>
        <end position="36"/>
    </location>
</feature>
<proteinExistence type="predicted"/>
<reference evidence="2" key="1">
    <citation type="submission" date="2020-03" db="EMBL/GenBank/DDBJ databases">
        <title>A mixture of massive structural variations and highly conserved coding sequences in Ustilaginoidea virens genome.</title>
        <authorList>
            <person name="Zhang K."/>
            <person name="Zhao Z."/>
            <person name="Zhang Z."/>
            <person name="Li Y."/>
            <person name="Hsiang T."/>
            <person name="Sun W."/>
        </authorList>
    </citation>
    <scope>NUCLEOTIDE SEQUENCE</scope>
    <source>
        <strain evidence="2">UV-8b</strain>
    </source>
</reference>
<evidence type="ECO:0000313" key="2">
    <source>
        <dbReference type="EMBL" id="QUC18802.1"/>
    </source>
</evidence>